<name>A0A380RVQ7_FIBSU</name>
<dbReference type="Proteomes" id="UP000255423">
    <property type="component" value="Unassembled WGS sequence"/>
</dbReference>
<proteinExistence type="predicted"/>
<evidence type="ECO:0000259" key="1">
    <source>
        <dbReference type="Pfam" id="PF03781"/>
    </source>
</evidence>
<feature type="domain" description="Sulfatase-modifying factor enzyme-like" evidence="1">
    <location>
        <begin position="63"/>
        <end position="300"/>
    </location>
</feature>
<dbReference type="Pfam" id="PF03781">
    <property type="entry name" value="FGE-sulfatase"/>
    <property type="match status" value="1"/>
</dbReference>
<gene>
    <name evidence="2" type="ORF">SAMN05661053_0858</name>
</gene>
<dbReference type="InterPro" id="IPR005532">
    <property type="entry name" value="SUMF_dom"/>
</dbReference>
<dbReference type="AlphaFoldDB" id="A0A380RVQ7"/>
<dbReference type="RefSeq" id="WP_109572202.1">
    <property type="nucleotide sequence ID" value="NZ_UHJL01000001.1"/>
</dbReference>
<dbReference type="PROSITE" id="PS51257">
    <property type="entry name" value="PROKAR_LIPOPROTEIN"/>
    <property type="match status" value="1"/>
</dbReference>
<dbReference type="InterPro" id="IPR016187">
    <property type="entry name" value="CTDL_fold"/>
</dbReference>
<dbReference type="SUPFAM" id="SSF82171">
    <property type="entry name" value="DPP6 N-terminal domain-like"/>
    <property type="match status" value="1"/>
</dbReference>
<evidence type="ECO:0000313" key="3">
    <source>
        <dbReference type="Proteomes" id="UP000255423"/>
    </source>
</evidence>
<sequence length="948" mass="105923">MSKSFAHTFFFGKVLFLVPFLLVFFGCDTFFGEHVWLNAPVEADNAHDGLILIKASKVKNSSGGTLSYLGTYASSAKASERPQLRAALNYDFSMGMHEVTCAEFKSIMGTTFDERCNGEDSDLLPVTKVTYYDAVLYSNERSKREGYDTSYSYTLTTFDGNGNCISMEGLVFHPEVDAYRLPTEAEWLMAADRDWNPSGEWNAQNSGFEPKNVCSYPRLHGEFCDMGGNVKEWVSDWLGYFKDTTITNYVGGPDGGVLGERVIKGGSYRNEPSAIKLYSRGDVYVVTSAAKSEYLGFRIAFGKIPGAVWMGRDGKARDSRIIPMASATNIKNAFDTYRTMLVFRNDVTGNLAYVDYVNGTLSVTEISDSIDSYHPDISPDGRLVVFCTGMEGVSGKSEAYIRSLSTSNTKPLKVKVDGNVSIPRWRVLENGDTAIVYVSDAGNNKDDGEFKSKSTWMVTYGNGRFGTPQKLFDGAYHGGISDDYKLAVTGARLLRARVAPAGGTLADARDTVWYNGEQACNVSLATDGSKRVAFLDFGGKTGAEFVGESYGTHERLLIADSTGKLIKAIASPEGFSFDHAEWALNYVSPDPDGGLIVATLTNANGAHTKVVLVNVGNGSILDLVEGDELWHPSIWRKKIYVPETDKLDPDSAGVYLRPSDKWESVIMRYKMELLWKYRDSANVVILGSSRPMFGVTPLGFNKKFFAVNFGQTPNSIYMSRDYLDHYIFNHMKNLKYIVVSLDIDFWHKVDGPYGDNFFYTDFRNYPGYIYDENHDFWKDGYPEGLLEFTENSVGSSDERYYMKDRGRYANANCGSWREEPEIEQDSLYLDEHRNLIDDSKDALLTIIKEAAKRDIRVVGLIFPQSPAYAETGAFGRYGLRRSSAEKLINELKSLNKEYPNFVVMDENKMGKHDYTDMMAVDEDHLCYGGSVVLTSRLNDLLLSWEAKK</sequence>
<dbReference type="EMBL" id="UHJL01000001">
    <property type="protein sequence ID" value="SUQ19618.1"/>
    <property type="molecule type" value="Genomic_DNA"/>
</dbReference>
<dbReference type="InterPro" id="IPR051043">
    <property type="entry name" value="Sulfatase_Mod_Factor_Kinase"/>
</dbReference>
<dbReference type="PANTHER" id="PTHR23150">
    <property type="entry name" value="SULFATASE MODIFYING FACTOR 1, 2"/>
    <property type="match status" value="1"/>
</dbReference>
<dbReference type="SUPFAM" id="SSF56436">
    <property type="entry name" value="C-type lectin-like"/>
    <property type="match status" value="1"/>
</dbReference>
<reference evidence="2 3" key="1">
    <citation type="submission" date="2017-08" db="EMBL/GenBank/DDBJ databases">
        <authorList>
            <person name="de Groot N.N."/>
        </authorList>
    </citation>
    <scope>NUCLEOTIDE SEQUENCE [LARGE SCALE GENOMIC DNA]</scope>
    <source>
        <strain evidence="2 3">HM2</strain>
    </source>
</reference>
<dbReference type="InterPro" id="IPR011042">
    <property type="entry name" value="6-blade_b-propeller_TolB-like"/>
</dbReference>
<protein>
    <submittedName>
        <fullName evidence="2">TIGR02171 family protein</fullName>
    </submittedName>
</protein>
<accession>A0A380RVQ7</accession>
<dbReference type="GO" id="GO:0120147">
    <property type="term" value="F:formylglycine-generating oxidase activity"/>
    <property type="evidence" value="ECO:0007669"/>
    <property type="project" value="TreeGrafter"/>
</dbReference>
<dbReference type="NCBIfam" id="TIGR02171">
    <property type="entry name" value="Fb_sc_TIGR02171"/>
    <property type="match status" value="1"/>
</dbReference>
<dbReference type="InterPro" id="IPR042095">
    <property type="entry name" value="SUMF_sf"/>
</dbReference>
<dbReference type="Gene3D" id="2.120.10.30">
    <property type="entry name" value="TolB, C-terminal domain"/>
    <property type="match status" value="1"/>
</dbReference>
<organism evidence="2 3">
    <name type="scientific">Fibrobacter succinogenes</name>
    <name type="common">Bacteroides succinogenes</name>
    <dbReference type="NCBI Taxonomy" id="833"/>
    <lineage>
        <taxon>Bacteria</taxon>
        <taxon>Pseudomonadati</taxon>
        <taxon>Fibrobacterota</taxon>
        <taxon>Fibrobacteria</taxon>
        <taxon>Fibrobacterales</taxon>
        <taxon>Fibrobacteraceae</taxon>
        <taxon>Fibrobacter</taxon>
    </lineage>
</organism>
<dbReference type="InterPro" id="IPR022277">
    <property type="entry name" value="CHP02171_FIBSS"/>
</dbReference>
<dbReference type="PANTHER" id="PTHR23150:SF19">
    <property type="entry name" value="FORMYLGLYCINE-GENERATING ENZYME"/>
    <property type="match status" value="1"/>
</dbReference>
<dbReference type="Gene3D" id="3.90.1580.10">
    <property type="entry name" value="paralog of FGE (formylglycine-generating enzyme)"/>
    <property type="match status" value="1"/>
</dbReference>
<evidence type="ECO:0000313" key="2">
    <source>
        <dbReference type="EMBL" id="SUQ19618.1"/>
    </source>
</evidence>